<dbReference type="InterPro" id="IPR036661">
    <property type="entry name" value="Luciferase-like_sf"/>
</dbReference>
<reference evidence="3 4" key="1">
    <citation type="submission" date="2023-10" db="EMBL/GenBank/DDBJ databases">
        <title>Saccharopolyspora sp. nov., isolated from mangrove soil.</title>
        <authorList>
            <person name="Lu Y."/>
            <person name="Liu W."/>
        </authorList>
    </citation>
    <scope>NUCLEOTIDE SEQUENCE [LARGE SCALE GENOMIC DNA]</scope>
    <source>
        <strain evidence="3 4">S2-29</strain>
    </source>
</reference>
<dbReference type="InterPro" id="IPR050564">
    <property type="entry name" value="F420-G6PD/mer"/>
</dbReference>
<dbReference type="SUPFAM" id="SSF51679">
    <property type="entry name" value="Bacterial luciferase-like"/>
    <property type="match status" value="1"/>
</dbReference>
<dbReference type="Pfam" id="PF00296">
    <property type="entry name" value="Bac_luciferase"/>
    <property type="match status" value="1"/>
</dbReference>
<feature type="domain" description="Luciferase-like" evidence="2">
    <location>
        <begin position="17"/>
        <end position="319"/>
    </location>
</feature>
<accession>A0ABU6AC04</accession>
<evidence type="ECO:0000259" key="2">
    <source>
        <dbReference type="Pfam" id="PF00296"/>
    </source>
</evidence>
<comment type="caution">
    <text evidence="3">The sequence shown here is derived from an EMBL/GenBank/DDBJ whole genome shotgun (WGS) entry which is preliminary data.</text>
</comment>
<evidence type="ECO:0000313" key="3">
    <source>
        <dbReference type="EMBL" id="MEB3369002.1"/>
    </source>
</evidence>
<dbReference type="CDD" id="cd01097">
    <property type="entry name" value="Tetrahydromethanopterin_reductase"/>
    <property type="match status" value="1"/>
</dbReference>
<dbReference type="NCBIfam" id="TIGR03559">
    <property type="entry name" value="F420_Rv3520c"/>
    <property type="match status" value="1"/>
</dbReference>
<sequence length="356" mass="37670">MELGVNLGYWGLGGESDNVAVAQEADRLGYSVCWAAEVYGSDAATVLAHIAAKTERIDVGSAIFQIPARTPAMTAMTAATLDTLSGGRFRLGLGVSGPQVSEGWYGVKFDKPLARTREYVEIVRTALARERLAYEGEHWTLPLPDGPGKPLKLTIHPVRDDLPIYIAAIGPKNLEQTGRIADGWHGIFFAPEHAELSLAHLRAGRGGSLDGFDVGVMAPVQVTTSDSAADIRAAADAQRAFTALYVGGMGSRENNFYNNLACRMGFESAAREIQDKYLAGDPAGAAAAVPQDLIEATTLLGTKERIADRLKAYAEAGVTTLTIAPGGFAPGSSGPSLEERLATLRTFAEAAEHAEV</sequence>
<gene>
    <name evidence="3" type="ORF">R4I43_16460</name>
</gene>
<dbReference type="EMBL" id="JAWLNX010000010">
    <property type="protein sequence ID" value="MEB3369002.1"/>
    <property type="molecule type" value="Genomic_DNA"/>
</dbReference>
<name>A0ABU6AC04_9PSEU</name>
<organism evidence="3 4">
    <name type="scientific">Saccharopolyspora mangrovi</name>
    <dbReference type="NCBI Taxonomy" id="3082379"/>
    <lineage>
        <taxon>Bacteria</taxon>
        <taxon>Bacillati</taxon>
        <taxon>Actinomycetota</taxon>
        <taxon>Actinomycetes</taxon>
        <taxon>Pseudonocardiales</taxon>
        <taxon>Pseudonocardiaceae</taxon>
        <taxon>Saccharopolyspora</taxon>
    </lineage>
</organism>
<dbReference type="PANTHER" id="PTHR43244">
    <property type="match status" value="1"/>
</dbReference>
<dbReference type="Proteomes" id="UP001327093">
    <property type="component" value="Unassembled WGS sequence"/>
</dbReference>
<keyword evidence="1" id="KW-0560">Oxidoreductase</keyword>
<proteinExistence type="predicted"/>
<dbReference type="RefSeq" id="WP_324266497.1">
    <property type="nucleotide sequence ID" value="NZ_JAWLNX010000010.1"/>
</dbReference>
<dbReference type="InterPro" id="IPR011251">
    <property type="entry name" value="Luciferase-like_dom"/>
</dbReference>
<dbReference type="InterPro" id="IPR019951">
    <property type="entry name" value="F420_OxRdatse_Rv3520c_pred"/>
</dbReference>
<evidence type="ECO:0000256" key="1">
    <source>
        <dbReference type="ARBA" id="ARBA00023002"/>
    </source>
</evidence>
<keyword evidence="4" id="KW-1185">Reference proteome</keyword>
<protein>
    <submittedName>
        <fullName evidence="3">LLM class F420-dependent oxidoreductase</fullName>
    </submittedName>
</protein>
<dbReference type="Gene3D" id="3.20.20.30">
    <property type="entry name" value="Luciferase-like domain"/>
    <property type="match status" value="1"/>
</dbReference>
<evidence type="ECO:0000313" key="4">
    <source>
        <dbReference type="Proteomes" id="UP001327093"/>
    </source>
</evidence>
<dbReference type="PANTHER" id="PTHR43244:SF1">
    <property type="entry name" value="5,10-METHYLENETETRAHYDROMETHANOPTERIN REDUCTASE"/>
    <property type="match status" value="1"/>
</dbReference>